<proteinExistence type="predicted"/>
<dbReference type="InterPro" id="IPR008407">
    <property type="entry name" value="Brnchd-chn_aa_trnsp_AzlD"/>
</dbReference>
<name>A0A198UHZ5_MORCA</name>
<feature type="transmembrane region" description="Helical" evidence="1">
    <location>
        <begin position="7"/>
        <end position="27"/>
    </location>
</feature>
<comment type="caution">
    <text evidence="2">The sequence shown here is derived from an EMBL/GenBank/DDBJ whole genome shotgun (WGS) entry which is preliminary data.</text>
</comment>
<protein>
    <submittedName>
        <fullName evidence="2">Uncharacterized protein</fullName>
    </submittedName>
</protein>
<keyword evidence="1" id="KW-1133">Transmembrane helix</keyword>
<dbReference type="Pfam" id="PF05437">
    <property type="entry name" value="AzlD"/>
    <property type="match status" value="1"/>
</dbReference>
<feature type="transmembrane region" description="Helical" evidence="1">
    <location>
        <begin position="47"/>
        <end position="65"/>
    </location>
</feature>
<evidence type="ECO:0000313" key="2">
    <source>
        <dbReference type="EMBL" id="OAU96078.1"/>
    </source>
</evidence>
<keyword evidence="1" id="KW-0472">Membrane</keyword>
<sequence length="120" mass="12773">MLNESEFYTLLIAVVCMAILTALSRSLPFLLPDDSAIIRFFTAENSPFAPLGGAIIIGMTVVLAMPFFTESANNSPLIASILGIVMTIIATIKGINTGMSVIIGMAGFLVGMGIEKWLFL</sequence>
<keyword evidence="3" id="KW-1185">Reference proteome</keyword>
<evidence type="ECO:0000313" key="3">
    <source>
        <dbReference type="Proteomes" id="UP000078228"/>
    </source>
</evidence>
<dbReference type="Proteomes" id="UP000078228">
    <property type="component" value="Unassembled WGS sequence"/>
</dbReference>
<gene>
    <name evidence="2" type="ORF">AO384_1115</name>
</gene>
<accession>A0A198UHZ5</accession>
<feature type="transmembrane region" description="Helical" evidence="1">
    <location>
        <begin position="77"/>
        <end position="95"/>
    </location>
</feature>
<dbReference type="AlphaFoldDB" id="A0A198UHZ5"/>
<organism evidence="2 3">
    <name type="scientific">Moraxella catarrhalis</name>
    <name type="common">Branhamella catarrhalis</name>
    <dbReference type="NCBI Taxonomy" id="480"/>
    <lineage>
        <taxon>Bacteria</taxon>
        <taxon>Pseudomonadati</taxon>
        <taxon>Pseudomonadota</taxon>
        <taxon>Gammaproteobacteria</taxon>
        <taxon>Moraxellales</taxon>
        <taxon>Moraxellaceae</taxon>
        <taxon>Moraxella</taxon>
    </lineage>
</organism>
<feature type="transmembrane region" description="Helical" evidence="1">
    <location>
        <begin position="101"/>
        <end position="119"/>
    </location>
</feature>
<reference evidence="2 3" key="1">
    <citation type="journal article" date="2016" name="Genome Biol. Evol.">
        <title>Comparative Genomic Analyses of the Moraxella catarrhalis Serosensitive and Seroresistant Lineages Demonstrate Their Independent Evolution.</title>
        <authorList>
            <person name="Earl J.P."/>
            <person name="de Vries S.P."/>
            <person name="Ahmed A."/>
            <person name="Powell E."/>
            <person name="Schultz M.P."/>
            <person name="Hermans P.W."/>
            <person name="Hill D.J."/>
            <person name="Zhou Z."/>
            <person name="Constantinidou C.I."/>
            <person name="Hu F.Z."/>
            <person name="Bootsma H.J."/>
            <person name="Ehrlich G.D."/>
        </authorList>
    </citation>
    <scope>NUCLEOTIDE SEQUENCE [LARGE SCALE GENOMIC DNA]</scope>
    <source>
        <strain evidence="2 3">Z7542</strain>
    </source>
</reference>
<dbReference type="OrthoDB" id="6649410at2"/>
<keyword evidence="1" id="KW-0812">Transmembrane</keyword>
<dbReference type="EMBL" id="LXHC01000020">
    <property type="protein sequence ID" value="OAU96078.1"/>
    <property type="molecule type" value="Genomic_DNA"/>
</dbReference>
<evidence type="ECO:0000256" key="1">
    <source>
        <dbReference type="SAM" id="Phobius"/>
    </source>
</evidence>
<dbReference type="PATRIC" id="fig|480.237.peg.2108"/>
<dbReference type="RefSeq" id="WP_064611142.1">
    <property type="nucleotide sequence ID" value="NZ_LXHB01000085.1"/>
</dbReference>